<dbReference type="InterPro" id="IPR005648">
    <property type="entry name" value="FlgD"/>
</dbReference>
<gene>
    <name evidence="6" type="ORF">SAMN02982989_2136</name>
</gene>
<dbReference type="RefSeq" id="WP_085422367.1">
    <property type="nucleotide sequence ID" value="NZ_FXAF01000006.1"/>
</dbReference>
<keyword evidence="6" id="KW-0969">Cilium</keyword>
<evidence type="ECO:0000256" key="1">
    <source>
        <dbReference type="ARBA" id="ARBA00010577"/>
    </source>
</evidence>
<keyword evidence="6" id="KW-0282">Flagellum</keyword>
<accession>A0A1X7F0L9</accession>
<dbReference type="OrthoDB" id="9785233at2"/>
<sequence length="161" mass="17152">MAIDPISSATANPWANAGASTDAAKNASLNYNNFLRLLIEQMKHQDPTDPMDATEQISQLATFSQVEQSIQTNNHLKSMLQAEALTRATDLVGKYIKSADDTLTGKVKEVEVYADGVVAITENNDKILLQAGVVFSDQPLSTGDDDASDGSTEGDNSGTDT</sequence>
<dbReference type="Pfam" id="PF03963">
    <property type="entry name" value="FlgD"/>
    <property type="match status" value="1"/>
</dbReference>
<dbReference type="AlphaFoldDB" id="A0A1X7F0L9"/>
<evidence type="ECO:0000256" key="3">
    <source>
        <dbReference type="ARBA" id="ARBA00022795"/>
    </source>
</evidence>
<keyword evidence="7" id="KW-1185">Reference proteome</keyword>
<dbReference type="Proteomes" id="UP000192903">
    <property type="component" value="Unassembled WGS sequence"/>
</dbReference>
<keyword evidence="3" id="KW-1005">Bacterial flagellum biogenesis</keyword>
<reference evidence="7" key="1">
    <citation type="submission" date="2017-04" db="EMBL/GenBank/DDBJ databases">
        <authorList>
            <person name="Varghese N."/>
            <person name="Submissions S."/>
        </authorList>
    </citation>
    <scope>NUCLEOTIDE SEQUENCE [LARGE SCALE GENOMIC DNA]</scope>
    <source>
        <strain evidence="7">B4P</strain>
    </source>
</reference>
<comment type="similarity">
    <text evidence="1">Belongs to the FlgD family.</text>
</comment>
<comment type="function">
    <text evidence="4">Required for flagellar hook formation. May act as a scaffolding protein.</text>
</comment>
<protein>
    <recommendedName>
        <fullName evidence="2">Basal-body rod modification protein FlgD</fullName>
    </recommendedName>
</protein>
<organism evidence="6 7">
    <name type="scientific">Xaviernesmea oryzae</name>
    <dbReference type="NCBI Taxonomy" id="464029"/>
    <lineage>
        <taxon>Bacteria</taxon>
        <taxon>Pseudomonadati</taxon>
        <taxon>Pseudomonadota</taxon>
        <taxon>Alphaproteobacteria</taxon>
        <taxon>Hyphomicrobiales</taxon>
        <taxon>Rhizobiaceae</taxon>
        <taxon>Rhizobium/Agrobacterium group</taxon>
        <taxon>Xaviernesmea</taxon>
    </lineage>
</organism>
<evidence type="ECO:0000313" key="6">
    <source>
        <dbReference type="EMBL" id="SMF43695.1"/>
    </source>
</evidence>
<dbReference type="EMBL" id="FXAF01000006">
    <property type="protein sequence ID" value="SMF43695.1"/>
    <property type="molecule type" value="Genomic_DNA"/>
</dbReference>
<evidence type="ECO:0000313" key="7">
    <source>
        <dbReference type="Proteomes" id="UP000192903"/>
    </source>
</evidence>
<evidence type="ECO:0000256" key="5">
    <source>
        <dbReference type="SAM" id="MobiDB-lite"/>
    </source>
</evidence>
<name>A0A1X7F0L9_9HYPH</name>
<feature type="region of interest" description="Disordered" evidence="5">
    <location>
        <begin position="137"/>
        <end position="161"/>
    </location>
</feature>
<dbReference type="GO" id="GO:0044781">
    <property type="term" value="P:bacterial-type flagellum organization"/>
    <property type="evidence" value="ECO:0007669"/>
    <property type="project" value="UniProtKB-KW"/>
</dbReference>
<dbReference type="NCBIfam" id="NF004670">
    <property type="entry name" value="PRK06009.1"/>
    <property type="match status" value="1"/>
</dbReference>
<dbReference type="STRING" id="464029.SAMN02982989_2136"/>
<evidence type="ECO:0000256" key="4">
    <source>
        <dbReference type="ARBA" id="ARBA00024746"/>
    </source>
</evidence>
<proteinExistence type="inferred from homology"/>
<evidence type="ECO:0000256" key="2">
    <source>
        <dbReference type="ARBA" id="ARBA00016013"/>
    </source>
</evidence>
<keyword evidence="6" id="KW-0966">Cell projection</keyword>